<dbReference type="AlphaFoldDB" id="A0A4C1SZ03"/>
<gene>
    <name evidence="1" type="ORF">EVAR_3582_1</name>
</gene>
<dbReference type="Proteomes" id="UP000299102">
    <property type="component" value="Unassembled WGS sequence"/>
</dbReference>
<sequence length="154" mass="17389">MVTAAHGHPQLRGVASALPVFYEGLQLAKRGFALQTSNYSDPIYLNETSNDLERIRFDWTNNFRIRFGIFKDQFSNFNVFNTGHTKGSNVAVRRLLTGRETSRHHLVTLLAAKLRSPFAEGNIDDVTRLDEKNRPAGKAIPTLDIDRDTRLCDA</sequence>
<name>A0A4C1SZ03_EUMVA</name>
<accession>A0A4C1SZ03</accession>
<reference evidence="1 2" key="1">
    <citation type="journal article" date="2019" name="Commun. Biol.">
        <title>The bagworm genome reveals a unique fibroin gene that provides high tensile strength.</title>
        <authorList>
            <person name="Kono N."/>
            <person name="Nakamura H."/>
            <person name="Ohtoshi R."/>
            <person name="Tomita M."/>
            <person name="Numata K."/>
            <person name="Arakawa K."/>
        </authorList>
    </citation>
    <scope>NUCLEOTIDE SEQUENCE [LARGE SCALE GENOMIC DNA]</scope>
</reference>
<protein>
    <submittedName>
        <fullName evidence="1">Uncharacterized protein</fullName>
    </submittedName>
</protein>
<keyword evidence="2" id="KW-1185">Reference proteome</keyword>
<organism evidence="1 2">
    <name type="scientific">Eumeta variegata</name>
    <name type="common">Bagworm moth</name>
    <name type="synonym">Eumeta japonica</name>
    <dbReference type="NCBI Taxonomy" id="151549"/>
    <lineage>
        <taxon>Eukaryota</taxon>
        <taxon>Metazoa</taxon>
        <taxon>Ecdysozoa</taxon>
        <taxon>Arthropoda</taxon>
        <taxon>Hexapoda</taxon>
        <taxon>Insecta</taxon>
        <taxon>Pterygota</taxon>
        <taxon>Neoptera</taxon>
        <taxon>Endopterygota</taxon>
        <taxon>Lepidoptera</taxon>
        <taxon>Glossata</taxon>
        <taxon>Ditrysia</taxon>
        <taxon>Tineoidea</taxon>
        <taxon>Psychidae</taxon>
        <taxon>Oiketicinae</taxon>
        <taxon>Eumeta</taxon>
    </lineage>
</organism>
<dbReference type="EMBL" id="BGZK01000021">
    <property type="protein sequence ID" value="GBP06231.1"/>
    <property type="molecule type" value="Genomic_DNA"/>
</dbReference>
<comment type="caution">
    <text evidence="1">The sequence shown here is derived from an EMBL/GenBank/DDBJ whole genome shotgun (WGS) entry which is preliminary data.</text>
</comment>
<evidence type="ECO:0000313" key="1">
    <source>
        <dbReference type="EMBL" id="GBP06231.1"/>
    </source>
</evidence>
<evidence type="ECO:0000313" key="2">
    <source>
        <dbReference type="Proteomes" id="UP000299102"/>
    </source>
</evidence>
<proteinExistence type="predicted"/>